<keyword evidence="1" id="KW-0934">Plastid</keyword>
<gene>
    <name evidence="1" type="primary">orf11</name>
</gene>
<proteinExistence type="predicted"/>
<accession>A0A2Z4HG12</accession>
<protein>
    <submittedName>
        <fullName evidence="1">Uncharacterized protein</fullName>
    </submittedName>
</protein>
<dbReference type="EMBL" id="MG601102">
    <property type="protein sequence ID" value="AWW13678.1"/>
    <property type="molecule type" value="Genomic_DNA"/>
</dbReference>
<geneLocation type="plastid" evidence="1"/>
<dbReference type="GeneID" id="37543788"/>
<evidence type="ECO:0000313" key="1">
    <source>
        <dbReference type="EMBL" id="AWW13678.1"/>
    </source>
</evidence>
<dbReference type="RefSeq" id="YP_009504495.1">
    <property type="nucleotide sequence ID" value="NC_038215.1"/>
</dbReference>
<dbReference type="AlphaFoldDB" id="A0A2Z4HG12"/>
<sequence length="158" mass="18629">MKDNNNDSNVDKDLNSVFEKLLDPKIIAEVHEDIINEMRLWKKISGNIPLAEFVVNNTENVVKVLSVDDSFAVRLSSNNLNKKDLLTFKENERMFWVSNLPFLFDIYKSVDIVKLFLKDTNHVKEILKKFTNDPNLLFYYQYLFSFYLSNTILVRNKL</sequence>
<organism evidence="1">
    <name type="scientific">Cyanophora sudae</name>
    <dbReference type="NCBI Taxonomy" id="1522369"/>
    <lineage>
        <taxon>Eukaryota</taxon>
        <taxon>Glaucocystophyceae</taxon>
        <taxon>Cyanophorales</taxon>
        <taxon>Cyanophoraceae</taxon>
        <taxon>Cyanophora</taxon>
    </lineage>
</organism>
<name>A0A2Z4HG12_9EUKA</name>
<reference evidence="1" key="1">
    <citation type="journal article" date="2018" name="Adv. Bot. Res.">
        <title>Chapter Four - Comparative Plastid Genomics of Glaucophytes species.</title>
        <authorList>
            <person name="Reyes-Prieto A."/>
            <person name="Russell S."/>
            <person name="Figueroa-Martinez F."/>
            <person name="Jackson C."/>
        </authorList>
    </citation>
    <scope>NUCLEOTIDE SEQUENCE</scope>
    <source>
        <strain evidence="1">NIES-764</strain>
    </source>
</reference>